<sequence length="45" mass="4979">MYTCFHGLPLSKAVSLSNPKLNTIRKLNSIYAINAACRKEPGILM</sequence>
<comment type="caution">
    <text evidence="1">The sequence shown here is derived from an EMBL/GenBank/DDBJ whole genome shotgun (WGS) entry which is preliminary data.</text>
</comment>
<gene>
    <name evidence="1" type="ORF">GMES_0497</name>
</gene>
<organism evidence="1 2">
    <name type="scientific">Paraglaciecola mesophila KMM 241</name>
    <dbReference type="NCBI Taxonomy" id="1128912"/>
    <lineage>
        <taxon>Bacteria</taxon>
        <taxon>Pseudomonadati</taxon>
        <taxon>Pseudomonadota</taxon>
        <taxon>Gammaproteobacteria</taxon>
        <taxon>Alteromonadales</taxon>
        <taxon>Alteromonadaceae</taxon>
        <taxon>Paraglaciecola</taxon>
    </lineage>
</organism>
<dbReference type="AlphaFoldDB" id="K6Z1G3"/>
<evidence type="ECO:0000313" key="2">
    <source>
        <dbReference type="Proteomes" id="UP000006263"/>
    </source>
</evidence>
<reference evidence="1 2" key="1">
    <citation type="journal article" date="2017" name="Antonie Van Leeuwenhoek">
        <title>Rhizobium rhizosphaerae sp. nov., a novel species isolated from rice rhizosphere.</title>
        <authorList>
            <person name="Zhao J.J."/>
            <person name="Zhang J."/>
            <person name="Zhang R.J."/>
            <person name="Zhang C.W."/>
            <person name="Yin H.Q."/>
            <person name="Zhang X.X."/>
        </authorList>
    </citation>
    <scope>NUCLEOTIDE SEQUENCE [LARGE SCALE GENOMIC DNA]</scope>
    <source>
        <strain evidence="1 2">KMM 241</strain>
    </source>
</reference>
<protein>
    <submittedName>
        <fullName evidence="1">Uncharacterized protein</fullName>
    </submittedName>
</protein>
<evidence type="ECO:0000313" key="1">
    <source>
        <dbReference type="EMBL" id="GAC22803.1"/>
    </source>
</evidence>
<accession>K6Z1G3</accession>
<proteinExistence type="predicted"/>
<dbReference type="Proteomes" id="UP000006263">
    <property type="component" value="Unassembled WGS sequence"/>
</dbReference>
<name>K6Z1G3_9ALTE</name>
<dbReference type="EMBL" id="BAEP01000006">
    <property type="protein sequence ID" value="GAC22803.1"/>
    <property type="molecule type" value="Genomic_DNA"/>
</dbReference>